<proteinExistence type="predicted"/>
<sequence length="78" mass="8915">MRPETSECHRPRYRQFNASLQAQAETRLSLQLFKAPFVALTYRALSPDSNRRLIWPICTLGSSFSPRSPDFSPHPPSP</sequence>
<accession>A0A3S5BU96</accession>
<organism evidence="1 2">
    <name type="scientific">Protopolystoma xenopodis</name>
    <dbReference type="NCBI Taxonomy" id="117903"/>
    <lineage>
        <taxon>Eukaryota</taxon>
        <taxon>Metazoa</taxon>
        <taxon>Spiralia</taxon>
        <taxon>Lophotrochozoa</taxon>
        <taxon>Platyhelminthes</taxon>
        <taxon>Monogenea</taxon>
        <taxon>Polyopisthocotylea</taxon>
        <taxon>Polystomatidea</taxon>
        <taxon>Polystomatidae</taxon>
        <taxon>Protopolystoma</taxon>
    </lineage>
</organism>
<dbReference type="Proteomes" id="UP000784294">
    <property type="component" value="Unassembled WGS sequence"/>
</dbReference>
<dbReference type="AlphaFoldDB" id="A0A3S5BU96"/>
<comment type="caution">
    <text evidence="1">The sequence shown here is derived from an EMBL/GenBank/DDBJ whole genome shotgun (WGS) entry which is preliminary data.</text>
</comment>
<protein>
    <submittedName>
        <fullName evidence="1">Uncharacterized protein</fullName>
    </submittedName>
</protein>
<reference evidence="1" key="1">
    <citation type="submission" date="2018-11" db="EMBL/GenBank/DDBJ databases">
        <authorList>
            <consortium name="Pathogen Informatics"/>
        </authorList>
    </citation>
    <scope>NUCLEOTIDE SEQUENCE</scope>
</reference>
<dbReference type="EMBL" id="CAAALY010038027">
    <property type="protein sequence ID" value="VEL18665.1"/>
    <property type="molecule type" value="Genomic_DNA"/>
</dbReference>
<name>A0A3S5BU96_9PLAT</name>
<evidence type="ECO:0000313" key="2">
    <source>
        <dbReference type="Proteomes" id="UP000784294"/>
    </source>
</evidence>
<gene>
    <name evidence="1" type="ORF">PXEA_LOCUS12105</name>
</gene>
<keyword evidence="2" id="KW-1185">Reference proteome</keyword>
<evidence type="ECO:0000313" key="1">
    <source>
        <dbReference type="EMBL" id="VEL18665.1"/>
    </source>
</evidence>